<feature type="signal peptide" evidence="1">
    <location>
        <begin position="1"/>
        <end position="29"/>
    </location>
</feature>
<dbReference type="EMBL" id="KQ250021">
    <property type="protein sequence ID" value="KNC70891.1"/>
    <property type="molecule type" value="Genomic_DNA"/>
</dbReference>
<dbReference type="STRING" id="667725.A0A0L0F2P7"/>
<sequence>MHGADFSSAVWHISLWAVMFPLLKNVKDGLQDVKDRENDTSKDHPTEEGPIIVHHSRNTAVKQWDETTVISLD</sequence>
<feature type="chain" id="PRO_5005538346" description="Mon2 C-terminal domain-containing protein" evidence="1">
    <location>
        <begin position="30"/>
        <end position="73"/>
    </location>
</feature>
<evidence type="ECO:0000256" key="1">
    <source>
        <dbReference type="SAM" id="SignalP"/>
    </source>
</evidence>
<dbReference type="InterPro" id="IPR032817">
    <property type="entry name" value="Mon2_C"/>
</dbReference>
<evidence type="ECO:0000313" key="3">
    <source>
        <dbReference type="EMBL" id="KNC70891.1"/>
    </source>
</evidence>
<feature type="domain" description="Mon2 C-terminal" evidence="2">
    <location>
        <begin position="2"/>
        <end position="72"/>
    </location>
</feature>
<name>A0A0L0F2P7_9EUKA</name>
<accession>A0A0L0F2P7</accession>
<dbReference type="RefSeq" id="XP_014144793.1">
    <property type="nucleotide sequence ID" value="XM_014289318.1"/>
</dbReference>
<dbReference type="Proteomes" id="UP000054560">
    <property type="component" value="Unassembled WGS sequence"/>
</dbReference>
<keyword evidence="1" id="KW-0732">Signal</keyword>
<dbReference type="Pfam" id="PF16206">
    <property type="entry name" value="Mon2_C"/>
    <property type="match status" value="1"/>
</dbReference>
<keyword evidence="4" id="KW-1185">Reference proteome</keyword>
<dbReference type="OrthoDB" id="294853at2759"/>
<feature type="non-terminal residue" evidence="3">
    <location>
        <position position="73"/>
    </location>
</feature>
<evidence type="ECO:0000259" key="2">
    <source>
        <dbReference type="Pfam" id="PF16206"/>
    </source>
</evidence>
<organism evidence="3 4">
    <name type="scientific">Sphaeroforma arctica JP610</name>
    <dbReference type="NCBI Taxonomy" id="667725"/>
    <lineage>
        <taxon>Eukaryota</taxon>
        <taxon>Ichthyosporea</taxon>
        <taxon>Ichthyophonida</taxon>
        <taxon>Sphaeroforma</taxon>
    </lineage>
</organism>
<dbReference type="GeneID" id="25917081"/>
<dbReference type="AlphaFoldDB" id="A0A0L0F2P7"/>
<protein>
    <recommendedName>
        <fullName evidence="2">Mon2 C-terminal domain-containing protein</fullName>
    </recommendedName>
</protein>
<gene>
    <name evidence="3" type="ORF">SARC_16577</name>
</gene>
<evidence type="ECO:0000313" key="4">
    <source>
        <dbReference type="Proteomes" id="UP000054560"/>
    </source>
</evidence>
<reference evidence="3 4" key="1">
    <citation type="submission" date="2011-02" db="EMBL/GenBank/DDBJ databases">
        <title>The Genome Sequence of Sphaeroforma arctica JP610.</title>
        <authorList>
            <consortium name="The Broad Institute Genome Sequencing Platform"/>
            <person name="Russ C."/>
            <person name="Cuomo C."/>
            <person name="Young S.K."/>
            <person name="Zeng Q."/>
            <person name="Gargeya S."/>
            <person name="Alvarado L."/>
            <person name="Berlin A."/>
            <person name="Chapman S.B."/>
            <person name="Chen Z."/>
            <person name="Freedman E."/>
            <person name="Gellesch M."/>
            <person name="Goldberg J."/>
            <person name="Griggs A."/>
            <person name="Gujja S."/>
            <person name="Heilman E."/>
            <person name="Heiman D."/>
            <person name="Howarth C."/>
            <person name="Mehta T."/>
            <person name="Neiman D."/>
            <person name="Pearson M."/>
            <person name="Roberts A."/>
            <person name="Saif S."/>
            <person name="Shea T."/>
            <person name="Shenoy N."/>
            <person name="Sisk P."/>
            <person name="Stolte C."/>
            <person name="Sykes S."/>
            <person name="White J."/>
            <person name="Yandava C."/>
            <person name="Burger G."/>
            <person name="Gray M.W."/>
            <person name="Holland P.W.H."/>
            <person name="King N."/>
            <person name="Lang F.B.F."/>
            <person name="Roger A.J."/>
            <person name="Ruiz-Trillo I."/>
            <person name="Haas B."/>
            <person name="Nusbaum C."/>
            <person name="Birren B."/>
        </authorList>
    </citation>
    <scope>NUCLEOTIDE SEQUENCE [LARGE SCALE GENOMIC DNA]</scope>
    <source>
        <strain evidence="3 4">JP610</strain>
    </source>
</reference>
<proteinExistence type="predicted"/>